<dbReference type="SMART" id="SM00670">
    <property type="entry name" value="PINc"/>
    <property type="match status" value="1"/>
</dbReference>
<keyword evidence="5" id="KW-0472">Membrane</keyword>
<dbReference type="GO" id="GO:0016787">
    <property type="term" value="F:hydrolase activity"/>
    <property type="evidence" value="ECO:0007669"/>
    <property type="project" value="UniProtKB-KW"/>
</dbReference>
<dbReference type="CDD" id="cd09877">
    <property type="entry name" value="PIN_YacL-like"/>
    <property type="match status" value="1"/>
</dbReference>
<dbReference type="EMBL" id="NIQC01000004">
    <property type="protein sequence ID" value="OWZ84513.1"/>
    <property type="molecule type" value="Genomic_DNA"/>
</dbReference>
<keyword evidence="5" id="KW-0812">Transmembrane</keyword>
<dbReference type="PROSITE" id="PS50926">
    <property type="entry name" value="TRAM"/>
    <property type="match status" value="1"/>
</dbReference>
<organism evidence="7 8">
    <name type="scientific">Natranaerobius trueperi</name>
    <dbReference type="NCBI Taxonomy" id="759412"/>
    <lineage>
        <taxon>Bacteria</taxon>
        <taxon>Bacillati</taxon>
        <taxon>Bacillota</taxon>
        <taxon>Clostridia</taxon>
        <taxon>Natranaerobiales</taxon>
        <taxon>Natranaerobiaceae</taxon>
        <taxon>Natranaerobius</taxon>
    </lineage>
</organism>
<dbReference type="AlphaFoldDB" id="A0A226BZR8"/>
<dbReference type="Proteomes" id="UP000214588">
    <property type="component" value="Unassembled WGS sequence"/>
</dbReference>
<keyword evidence="5" id="KW-1133">Transmembrane helix</keyword>
<comment type="cofactor">
    <cofactor evidence="1">
        <name>Mg(2+)</name>
        <dbReference type="ChEBI" id="CHEBI:18420"/>
    </cofactor>
</comment>
<dbReference type="SUPFAM" id="SSF88723">
    <property type="entry name" value="PIN domain-like"/>
    <property type="match status" value="1"/>
</dbReference>
<feature type="transmembrane region" description="Helical" evidence="5">
    <location>
        <begin position="113"/>
        <end position="134"/>
    </location>
</feature>
<dbReference type="PANTHER" id="PTHR11603:SF147">
    <property type="entry name" value="MEMBRANE PROTEIN"/>
    <property type="match status" value="1"/>
</dbReference>
<gene>
    <name evidence="7" type="ORF">CDO51_03165</name>
</gene>
<dbReference type="InterPro" id="IPR012340">
    <property type="entry name" value="NA-bd_OB-fold"/>
</dbReference>
<dbReference type="InterPro" id="IPR029060">
    <property type="entry name" value="PIN-like_dom_sf"/>
</dbReference>
<evidence type="ECO:0000256" key="4">
    <source>
        <dbReference type="ARBA" id="ARBA00022842"/>
    </source>
</evidence>
<evidence type="ECO:0000259" key="6">
    <source>
        <dbReference type="PROSITE" id="PS50926"/>
    </source>
</evidence>
<keyword evidence="3" id="KW-0378">Hydrolase</keyword>
<accession>A0A226BZR8</accession>
<reference evidence="7 8" key="1">
    <citation type="submission" date="2017-06" db="EMBL/GenBank/DDBJ databases">
        <title>Draft Genome Sequence of Natranaerobius trueperi halophilic, alkalithermophilic bacteria from soda lakes.</title>
        <authorList>
            <person name="Zhao B."/>
        </authorList>
    </citation>
    <scope>NUCLEOTIDE SEQUENCE [LARGE SCALE GENOMIC DNA]</scope>
    <source>
        <strain evidence="7 8">DSM 18760</strain>
    </source>
</reference>
<evidence type="ECO:0000313" key="7">
    <source>
        <dbReference type="EMBL" id="OWZ84513.1"/>
    </source>
</evidence>
<keyword evidence="4" id="KW-0460">Magnesium</keyword>
<feature type="transmembrane region" description="Helical" evidence="5">
    <location>
        <begin position="42"/>
        <end position="64"/>
    </location>
</feature>
<feature type="domain" description="TRAM" evidence="6">
    <location>
        <begin position="291"/>
        <end position="352"/>
    </location>
</feature>
<evidence type="ECO:0000256" key="5">
    <source>
        <dbReference type="SAM" id="Phobius"/>
    </source>
</evidence>
<dbReference type="Pfam" id="PF01938">
    <property type="entry name" value="TRAM"/>
    <property type="match status" value="1"/>
</dbReference>
<dbReference type="InterPro" id="IPR002716">
    <property type="entry name" value="PIN_dom"/>
</dbReference>
<dbReference type="Gene3D" id="2.40.50.140">
    <property type="entry name" value="Nucleic acid-binding proteins"/>
    <property type="match status" value="1"/>
</dbReference>
<dbReference type="PANTHER" id="PTHR11603">
    <property type="entry name" value="AAA FAMILY ATPASE"/>
    <property type="match status" value="1"/>
</dbReference>
<dbReference type="InterPro" id="IPR052041">
    <property type="entry name" value="Nucleic_acid_metab_PIN/TRAM"/>
</dbReference>
<evidence type="ECO:0000256" key="1">
    <source>
        <dbReference type="ARBA" id="ARBA00001946"/>
    </source>
</evidence>
<dbReference type="Gene3D" id="3.40.50.1010">
    <property type="entry name" value="5'-nuclease"/>
    <property type="match status" value="1"/>
</dbReference>
<proteinExistence type="predicted"/>
<protein>
    <submittedName>
        <fullName evidence="7">PIN domain nuclease</fullName>
    </submittedName>
</protein>
<comment type="caution">
    <text evidence="7">The sequence shown here is derived from an EMBL/GenBank/DDBJ whole genome shotgun (WGS) entry which is preliminary data.</text>
</comment>
<dbReference type="RefSeq" id="WP_089022843.1">
    <property type="nucleotide sequence ID" value="NZ_NIQC01000004.1"/>
</dbReference>
<dbReference type="Pfam" id="PF01850">
    <property type="entry name" value="PIN"/>
    <property type="match status" value="1"/>
</dbReference>
<dbReference type="InterPro" id="IPR002792">
    <property type="entry name" value="TRAM_dom"/>
</dbReference>
<feature type="transmembrane region" description="Helical" evidence="5">
    <location>
        <begin position="5"/>
        <end position="22"/>
    </location>
</feature>
<keyword evidence="2" id="KW-0540">Nuclease</keyword>
<sequence length="364" mass="40315">MLRRLVRILMTVIGFIAGHQLVSELTTLDALADLDLGSATTIGAALVGGAVFGLILYVIAPIIIDNVIQLTKWIETKMRPIPTWDIILGSFGLLLGLLLGYLLGIFIYEIPWIGTYLALAVNLIMGYLGILVTYNRRDELLSLLDFFNRSDKRVQEKSHSNVTKKVLDTSVIIDGRIYDVCNTGFLEGTLVIPEFVLEELRHIADSSDLLKRNRGRRGLDILNKMQKEESIDVEIFDGDVDETEVDSKLVKLARELDGKVITNDYNLNKVSELQGVPVLNINELANAVKPVVLPGEEMDVKIIKDGKEAGQGVAYLDDGTMIVVDGGRRHIGEQLEVMVTSVLQTAAGRMIFAKPKYQLDRSHA</sequence>
<evidence type="ECO:0000313" key="8">
    <source>
        <dbReference type="Proteomes" id="UP000214588"/>
    </source>
</evidence>
<dbReference type="OrthoDB" id="9780734at2"/>
<name>A0A226BZR8_9FIRM</name>
<keyword evidence="8" id="KW-1185">Reference proteome</keyword>
<evidence type="ECO:0000256" key="3">
    <source>
        <dbReference type="ARBA" id="ARBA00022801"/>
    </source>
</evidence>
<dbReference type="GO" id="GO:0004518">
    <property type="term" value="F:nuclease activity"/>
    <property type="evidence" value="ECO:0007669"/>
    <property type="project" value="UniProtKB-KW"/>
</dbReference>
<feature type="transmembrane region" description="Helical" evidence="5">
    <location>
        <begin position="84"/>
        <end position="107"/>
    </location>
</feature>
<evidence type="ECO:0000256" key="2">
    <source>
        <dbReference type="ARBA" id="ARBA00022722"/>
    </source>
</evidence>